<evidence type="ECO:0000313" key="3">
    <source>
        <dbReference type="Proteomes" id="UP001230328"/>
    </source>
</evidence>
<dbReference type="Proteomes" id="UP001230328">
    <property type="component" value="Unassembled WGS sequence"/>
</dbReference>
<evidence type="ECO:0000256" key="1">
    <source>
        <dbReference type="SAM" id="Phobius"/>
    </source>
</evidence>
<dbReference type="RefSeq" id="WP_307518197.1">
    <property type="nucleotide sequence ID" value="NZ_JAUSZI010000002.1"/>
</dbReference>
<keyword evidence="1" id="KW-0812">Transmembrane</keyword>
<dbReference type="EMBL" id="JAUSZI010000002">
    <property type="protein sequence ID" value="MDQ1023263.1"/>
    <property type="molecule type" value="Genomic_DNA"/>
</dbReference>
<name>A0ABU0SI63_9ACTN</name>
<proteinExistence type="predicted"/>
<reference evidence="2 3" key="1">
    <citation type="submission" date="2023-07" db="EMBL/GenBank/DDBJ databases">
        <title>Comparative genomics of wheat-associated soil bacteria to identify genetic determinants of phenazine resistance.</title>
        <authorList>
            <person name="Mouncey N."/>
        </authorList>
    </citation>
    <scope>NUCLEOTIDE SEQUENCE [LARGE SCALE GENOMIC DNA]</scope>
    <source>
        <strain evidence="2 3">V2I4</strain>
    </source>
</reference>
<gene>
    <name evidence="2" type="ORF">QF035_000845</name>
</gene>
<keyword evidence="1" id="KW-0472">Membrane</keyword>
<accession>A0ABU0SI63</accession>
<feature type="transmembrane region" description="Helical" evidence="1">
    <location>
        <begin position="181"/>
        <end position="204"/>
    </location>
</feature>
<protein>
    <submittedName>
        <fullName evidence="2">Asparagine N-glycosylation enzyme membrane subunit Stt3</fullName>
    </submittedName>
</protein>
<keyword evidence="3" id="KW-1185">Reference proteome</keyword>
<evidence type="ECO:0000313" key="2">
    <source>
        <dbReference type="EMBL" id="MDQ1023263.1"/>
    </source>
</evidence>
<organism evidence="2 3">
    <name type="scientific">Streptomyces umbrinus</name>
    <dbReference type="NCBI Taxonomy" id="67370"/>
    <lineage>
        <taxon>Bacteria</taxon>
        <taxon>Bacillati</taxon>
        <taxon>Actinomycetota</taxon>
        <taxon>Actinomycetes</taxon>
        <taxon>Kitasatosporales</taxon>
        <taxon>Streptomycetaceae</taxon>
        <taxon>Streptomyces</taxon>
        <taxon>Streptomyces phaeochromogenes group</taxon>
    </lineage>
</organism>
<feature type="transmembrane region" description="Helical" evidence="1">
    <location>
        <begin position="45"/>
        <end position="66"/>
    </location>
</feature>
<feature type="transmembrane region" description="Helical" evidence="1">
    <location>
        <begin position="12"/>
        <end position="33"/>
    </location>
</feature>
<keyword evidence="1" id="KW-1133">Transmembrane helix</keyword>
<comment type="caution">
    <text evidence="2">The sequence shown here is derived from an EMBL/GenBank/DDBJ whole genome shotgun (WGS) entry which is preliminary data.</text>
</comment>
<sequence>MHGRVHRREYRYAGSKGWVWTAMAAPLAGAAGLTYEMASDDGVPIAVPIAVGAAFTVMFVLLFLAIHATATISDERHLTIRGVFRSRQTPWPEVQAIETELNPQRGSDVAPRHLTVLYDAAGGRFTLPHLNDRSRPDFTRDVEALREVWMLRRGEGWTPVPAAAVRIAQARRPSPSRAQPITIAALVALFAFWAGFVVEAIALMTGVYAYDADHGWIETALHPVAWLVGLPVAAFVITLATVVARRRA</sequence>
<feature type="transmembrane region" description="Helical" evidence="1">
    <location>
        <begin position="224"/>
        <end position="244"/>
    </location>
</feature>